<organism evidence="1 2">
    <name type="scientific">Arctium lappa</name>
    <name type="common">Greater burdock</name>
    <name type="synonym">Lappa major</name>
    <dbReference type="NCBI Taxonomy" id="4217"/>
    <lineage>
        <taxon>Eukaryota</taxon>
        <taxon>Viridiplantae</taxon>
        <taxon>Streptophyta</taxon>
        <taxon>Embryophyta</taxon>
        <taxon>Tracheophyta</taxon>
        <taxon>Spermatophyta</taxon>
        <taxon>Magnoliopsida</taxon>
        <taxon>eudicotyledons</taxon>
        <taxon>Gunneridae</taxon>
        <taxon>Pentapetalae</taxon>
        <taxon>asterids</taxon>
        <taxon>campanulids</taxon>
        <taxon>Asterales</taxon>
        <taxon>Asteraceae</taxon>
        <taxon>Carduoideae</taxon>
        <taxon>Cardueae</taxon>
        <taxon>Arctiinae</taxon>
        <taxon>Arctium</taxon>
    </lineage>
</organism>
<gene>
    <name evidence="1" type="ORF">L6452_13820</name>
</gene>
<reference evidence="2" key="1">
    <citation type="journal article" date="2022" name="Mol. Ecol. Resour.">
        <title>The genomes of chicory, endive, great burdock and yacon provide insights into Asteraceae palaeo-polyploidization history and plant inulin production.</title>
        <authorList>
            <person name="Fan W."/>
            <person name="Wang S."/>
            <person name="Wang H."/>
            <person name="Wang A."/>
            <person name="Jiang F."/>
            <person name="Liu H."/>
            <person name="Zhao H."/>
            <person name="Xu D."/>
            <person name="Zhang Y."/>
        </authorList>
    </citation>
    <scope>NUCLEOTIDE SEQUENCE [LARGE SCALE GENOMIC DNA]</scope>
    <source>
        <strain evidence="2">cv. Niubang</strain>
    </source>
</reference>
<protein>
    <submittedName>
        <fullName evidence="1">Uncharacterized protein</fullName>
    </submittedName>
</protein>
<evidence type="ECO:0000313" key="1">
    <source>
        <dbReference type="EMBL" id="KAI3734352.1"/>
    </source>
</evidence>
<dbReference type="EMBL" id="CM042050">
    <property type="protein sequence ID" value="KAI3734352.1"/>
    <property type="molecule type" value="Genomic_DNA"/>
</dbReference>
<accession>A0ACB9CJP2</accession>
<evidence type="ECO:0000313" key="2">
    <source>
        <dbReference type="Proteomes" id="UP001055879"/>
    </source>
</evidence>
<sequence>MKNPHRESEEKTTEADLLTVVDWWGGGMDGGPVTSVDSDDDVGGAGRRQWRLKFHLMEFAWRIQNEGRRLEGSDRPTTGMEFGNLVRK</sequence>
<comment type="caution">
    <text evidence="1">The sequence shown here is derived from an EMBL/GenBank/DDBJ whole genome shotgun (WGS) entry which is preliminary data.</text>
</comment>
<reference evidence="1 2" key="2">
    <citation type="journal article" date="2022" name="Mol. Ecol. Resour.">
        <title>The genomes of chicory, endive, great burdock and yacon provide insights into Asteraceae paleo-polyploidization history and plant inulin production.</title>
        <authorList>
            <person name="Fan W."/>
            <person name="Wang S."/>
            <person name="Wang H."/>
            <person name="Wang A."/>
            <person name="Jiang F."/>
            <person name="Liu H."/>
            <person name="Zhao H."/>
            <person name="Xu D."/>
            <person name="Zhang Y."/>
        </authorList>
    </citation>
    <scope>NUCLEOTIDE SEQUENCE [LARGE SCALE GENOMIC DNA]</scope>
    <source>
        <strain evidence="2">cv. Niubang</strain>
    </source>
</reference>
<name>A0ACB9CJP2_ARCLA</name>
<dbReference type="Proteomes" id="UP001055879">
    <property type="component" value="Linkage Group LG04"/>
</dbReference>
<keyword evidence="2" id="KW-1185">Reference proteome</keyword>
<proteinExistence type="predicted"/>